<dbReference type="GO" id="GO:0004045">
    <property type="term" value="F:peptidyl-tRNA hydrolase activity"/>
    <property type="evidence" value="ECO:0007669"/>
    <property type="project" value="TreeGrafter"/>
</dbReference>
<dbReference type="PANTHER" id="PTHR47814">
    <property type="entry name" value="PEPTIDYL-TRNA HYDROLASE ARFB"/>
    <property type="match status" value="1"/>
</dbReference>
<sequence>MDEERIIQELNFKAVRSSGSGGQHVNKTSSKVELYFPVEASEALSEEEKARILKKLANRITVAGELVLQSDISRSQHKNKKDVTLRFLNLIKDALKKRKPRKKTKPSRAAREKRLKKKKIKAEKKAGRKNPLQ</sequence>
<dbReference type="AlphaFoldDB" id="A0A1I4XKN2"/>
<dbReference type="STRING" id="287099.SAMN05660413_00121"/>
<reference evidence="3 4" key="1">
    <citation type="submission" date="2016-10" db="EMBL/GenBank/DDBJ databases">
        <authorList>
            <person name="de Groot N.N."/>
        </authorList>
    </citation>
    <scope>NUCLEOTIDE SEQUENCE [LARGE SCALE GENOMIC DNA]</scope>
    <source>
        <strain evidence="3 4">DSM 17794</strain>
    </source>
</reference>
<name>A0A1I4XKN2_9FLAO</name>
<dbReference type="Gene3D" id="3.30.160.20">
    <property type="match status" value="1"/>
</dbReference>
<evidence type="ECO:0000313" key="4">
    <source>
        <dbReference type="Proteomes" id="UP000199153"/>
    </source>
</evidence>
<organism evidence="3 4">
    <name type="scientific">Salegentibacter flavus</name>
    <dbReference type="NCBI Taxonomy" id="287099"/>
    <lineage>
        <taxon>Bacteria</taxon>
        <taxon>Pseudomonadati</taxon>
        <taxon>Bacteroidota</taxon>
        <taxon>Flavobacteriia</taxon>
        <taxon>Flavobacteriales</taxon>
        <taxon>Flavobacteriaceae</taxon>
        <taxon>Salegentibacter</taxon>
    </lineage>
</organism>
<dbReference type="OrthoDB" id="9815709at2"/>
<dbReference type="EMBL" id="FOVL01000001">
    <property type="protein sequence ID" value="SFN26375.1"/>
    <property type="molecule type" value="Genomic_DNA"/>
</dbReference>
<dbReference type="PANTHER" id="PTHR47814:SF1">
    <property type="entry name" value="PEPTIDYL-TRNA HYDROLASE ARFB"/>
    <property type="match status" value="1"/>
</dbReference>
<feature type="domain" description="Prokaryotic-type class I peptide chain release factors" evidence="2">
    <location>
        <begin position="16"/>
        <end position="32"/>
    </location>
</feature>
<dbReference type="InterPro" id="IPR000352">
    <property type="entry name" value="Pep_chain_release_fac_I"/>
</dbReference>
<gene>
    <name evidence="3" type="ORF">SAMN05660413_00121</name>
</gene>
<dbReference type="GO" id="GO:0003747">
    <property type="term" value="F:translation release factor activity"/>
    <property type="evidence" value="ECO:0007669"/>
    <property type="project" value="InterPro"/>
</dbReference>
<dbReference type="GO" id="GO:0043022">
    <property type="term" value="F:ribosome binding"/>
    <property type="evidence" value="ECO:0007669"/>
    <property type="project" value="TreeGrafter"/>
</dbReference>
<dbReference type="Proteomes" id="UP000199153">
    <property type="component" value="Unassembled WGS sequence"/>
</dbReference>
<dbReference type="Pfam" id="PF00472">
    <property type="entry name" value="RF-1"/>
    <property type="match status" value="1"/>
</dbReference>
<evidence type="ECO:0000313" key="3">
    <source>
        <dbReference type="EMBL" id="SFN26375.1"/>
    </source>
</evidence>
<dbReference type="GO" id="GO:0072344">
    <property type="term" value="P:rescue of stalled ribosome"/>
    <property type="evidence" value="ECO:0007669"/>
    <property type="project" value="TreeGrafter"/>
</dbReference>
<evidence type="ECO:0000256" key="1">
    <source>
        <dbReference type="SAM" id="MobiDB-lite"/>
    </source>
</evidence>
<dbReference type="NCBIfam" id="NF006718">
    <property type="entry name" value="PRK09256.1"/>
    <property type="match status" value="1"/>
</dbReference>
<dbReference type="PROSITE" id="PS00745">
    <property type="entry name" value="RF_PROK_I"/>
    <property type="match status" value="1"/>
</dbReference>
<accession>A0A1I4XKN2</accession>
<dbReference type="RefSeq" id="WP_093404557.1">
    <property type="nucleotide sequence ID" value="NZ_FOVL01000001.1"/>
</dbReference>
<feature type="region of interest" description="Disordered" evidence="1">
    <location>
        <begin position="95"/>
        <end position="133"/>
    </location>
</feature>
<protein>
    <submittedName>
        <fullName evidence="3">Ribosome-associated protein</fullName>
    </submittedName>
</protein>
<proteinExistence type="predicted"/>
<keyword evidence="4" id="KW-1185">Reference proteome</keyword>
<evidence type="ECO:0000259" key="2">
    <source>
        <dbReference type="PROSITE" id="PS00745"/>
    </source>
</evidence>
<dbReference type="SUPFAM" id="SSF110916">
    <property type="entry name" value="Peptidyl-tRNA hydrolase domain-like"/>
    <property type="match status" value="1"/>
</dbReference>